<evidence type="ECO:0000256" key="10">
    <source>
        <dbReference type="SAM" id="MobiDB-lite"/>
    </source>
</evidence>
<evidence type="ECO:0000313" key="11">
    <source>
        <dbReference type="EMBL" id="NDY41308.1"/>
    </source>
</evidence>
<dbReference type="InterPro" id="IPR009000">
    <property type="entry name" value="Transl_B-barrel_sf"/>
</dbReference>
<feature type="region of interest" description="Disordered" evidence="10">
    <location>
        <begin position="134"/>
        <end position="153"/>
    </location>
</feature>
<gene>
    <name evidence="7 11" type="primary">rplC</name>
    <name evidence="11" type="ORF">G3N55_00390</name>
</gene>
<dbReference type="InterPro" id="IPR019926">
    <property type="entry name" value="Ribosomal_uL3_CS"/>
</dbReference>
<dbReference type="HAMAP" id="MF_01325_B">
    <property type="entry name" value="Ribosomal_uL3_B"/>
    <property type="match status" value="1"/>
</dbReference>
<evidence type="ECO:0000256" key="7">
    <source>
        <dbReference type="HAMAP-Rule" id="MF_01325"/>
    </source>
</evidence>
<dbReference type="Gene3D" id="2.40.30.10">
    <property type="entry name" value="Translation factors"/>
    <property type="match status" value="1"/>
</dbReference>
<evidence type="ECO:0000256" key="2">
    <source>
        <dbReference type="ARBA" id="ARBA00022730"/>
    </source>
</evidence>
<comment type="similarity">
    <text evidence="1 7 8">Belongs to the universal ribosomal protein uL3 family.</text>
</comment>
<dbReference type="NCBIfam" id="TIGR03625">
    <property type="entry name" value="L3_bact"/>
    <property type="match status" value="1"/>
</dbReference>
<evidence type="ECO:0000256" key="4">
    <source>
        <dbReference type="ARBA" id="ARBA00022980"/>
    </source>
</evidence>
<comment type="function">
    <text evidence="7 9">One of the primary rRNA binding proteins, it binds directly near the 3'-end of the 23S rRNA, where it nucleates assembly of the 50S subunit.</text>
</comment>
<keyword evidence="12" id="KW-1185">Reference proteome</keyword>
<name>A0A6N9TJQ1_DISTH</name>
<dbReference type="GO" id="GO:0019843">
    <property type="term" value="F:rRNA binding"/>
    <property type="evidence" value="ECO:0007669"/>
    <property type="project" value="UniProtKB-UniRule"/>
</dbReference>
<dbReference type="SUPFAM" id="SSF50447">
    <property type="entry name" value="Translation proteins"/>
    <property type="match status" value="1"/>
</dbReference>
<dbReference type="EMBL" id="JAAGRR010000002">
    <property type="protein sequence ID" value="NDY41308.1"/>
    <property type="molecule type" value="Genomic_DNA"/>
</dbReference>
<dbReference type="PANTHER" id="PTHR11229:SF16">
    <property type="entry name" value="LARGE RIBOSOMAL SUBUNIT PROTEIN UL3C"/>
    <property type="match status" value="1"/>
</dbReference>
<dbReference type="PANTHER" id="PTHR11229">
    <property type="entry name" value="50S RIBOSOMAL PROTEIN L3"/>
    <property type="match status" value="1"/>
</dbReference>
<dbReference type="FunFam" id="2.40.30.10:FF:000004">
    <property type="entry name" value="50S ribosomal protein L3"/>
    <property type="match status" value="1"/>
</dbReference>
<dbReference type="FunFam" id="3.30.160.810:FF:000001">
    <property type="entry name" value="50S ribosomal protein L3"/>
    <property type="match status" value="1"/>
</dbReference>
<protein>
    <recommendedName>
        <fullName evidence="6 7">Large ribosomal subunit protein uL3</fullName>
    </recommendedName>
</protein>
<evidence type="ECO:0000256" key="5">
    <source>
        <dbReference type="ARBA" id="ARBA00023274"/>
    </source>
</evidence>
<dbReference type="Pfam" id="PF00297">
    <property type="entry name" value="Ribosomal_L3"/>
    <property type="match status" value="1"/>
</dbReference>
<evidence type="ECO:0000256" key="1">
    <source>
        <dbReference type="ARBA" id="ARBA00006540"/>
    </source>
</evidence>
<evidence type="ECO:0000256" key="6">
    <source>
        <dbReference type="ARBA" id="ARBA00035243"/>
    </source>
</evidence>
<proteinExistence type="inferred from homology"/>
<evidence type="ECO:0000256" key="3">
    <source>
        <dbReference type="ARBA" id="ARBA00022884"/>
    </source>
</evidence>
<dbReference type="AlphaFoldDB" id="A0A6N9TJQ1"/>
<comment type="subunit">
    <text evidence="7 9">Part of the 50S ribosomal subunit. Forms a cluster with proteins L14 and L19.</text>
</comment>
<evidence type="ECO:0000256" key="9">
    <source>
        <dbReference type="RuleBase" id="RU003906"/>
    </source>
</evidence>
<dbReference type="GO" id="GO:0022625">
    <property type="term" value="C:cytosolic large ribosomal subunit"/>
    <property type="evidence" value="ECO:0007669"/>
    <property type="project" value="TreeGrafter"/>
</dbReference>
<reference evidence="11 12" key="1">
    <citation type="submission" date="2020-02" db="EMBL/GenBank/DDBJ databases">
        <title>Comparative genomics of sulfur disproportionating microorganisms.</title>
        <authorList>
            <person name="Ward L.M."/>
            <person name="Bertran E."/>
            <person name="Johnston D.T."/>
        </authorList>
    </citation>
    <scope>NUCLEOTIDE SEQUENCE [LARGE SCALE GENOMIC DNA]</scope>
    <source>
        <strain evidence="11 12">DSM 100025</strain>
    </source>
</reference>
<organism evidence="11 12">
    <name type="scientific">Dissulfurirhabdus thermomarina</name>
    <dbReference type="NCBI Taxonomy" id="1765737"/>
    <lineage>
        <taxon>Bacteria</taxon>
        <taxon>Deltaproteobacteria</taxon>
        <taxon>Dissulfurirhabdaceae</taxon>
        <taxon>Dissulfurirhabdus</taxon>
    </lineage>
</organism>
<dbReference type="Proteomes" id="UP000469346">
    <property type="component" value="Unassembled WGS sequence"/>
</dbReference>
<dbReference type="InterPro" id="IPR019927">
    <property type="entry name" value="Ribosomal_uL3_bac/org-type"/>
</dbReference>
<evidence type="ECO:0000313" key="12">
    <source>
        <dbReference type="Proteomes" id="UP000469346"/>
    </source>
</evidence>
<keyword evidence="4 7" id="KW-0689">Ribosomal protein</keyword>
<dbReference type="Gene3D" id="3.30.160.810">
    <property type="match status" value="1"/>
</dbReference>
<dbReference type="RefSeq" id="WP_163297468.1">
    <property type="nucleotide sequence ID" value="NZ_JAAGRR010000002.1"/>
</dbReference>
<dbReference type="GO" id="GO:0003735">
    <property type="term" value="F:structural constituent of ribosome"/>
    <property type="evidence" value="ECO:0007669"/>
    <property type="project" value="UniProtKB-UniRule"/>
</dbReference>
<keyword evidence="2 7" id="KW-0699">rRNA-binding</keyword>
<keyword evidence="5 7" id="KW-0687">Ribonucleoprotein</keyword>
<accession>A0A6N9TJQ1</accession>
<dbReference type="InterPro" id="IPR000597">
    <property type="entry name" value="Ribosomal_uL3"/>
</dbReference>
<keyword evidence="3 7" id="KW-0694">RNA-binding</keyword>
<dbReference type="GO" id="GO:0006412">
    <property type="term" value="P:translation"/>
    <property type="evidence" value="ECO:0007669"/>
    <property type="project" value="UniProtKB-UniRule"/>
</dbReference>
<evidence type="ECO:0000256" key="8">
    <source>
        <dbReference type="RuleBase" id="RU003905"/>
    </source>
</evidence>
<comment type="caution">
    <text evidence="11">The sequence shown here is derived from an EMBL/GenBank/DDBJ whole genome shotgun (WGS) entry which is preliminary data.</text>
</comment>
<sequence>MAGLKGMMGRKLGMTRVFAEDGRAVPVTVIEVGPCTVLQKKTEAREGYNALQLGFGRRSKRRLTRPVAGHLKKAGVEEAFAFIREVRVDDPGAFEVGQVLTLADLDLRELVDVTGQSKGRGYAGVVRRWGFHRGPMGHGSKHHRAIGSAGMSATPSRVLKGKRMPGRLGGDRRTVRNLLVVDTRPEENLLLVRGSVPGAVNQLVTVKCK</sequence>
<dbReference type="PROSITE" id="PS00474">
    <property type="entry name" value="RIBOSOMAL_L3"/>
    <property type="match status" value="1"/>
</dbReference>